<name>A0A1Y3U4J4_9ACTN</name>
<reference evidence="3" key="1">
    <citation type="submission" date="2017-04" db="EMBL/GenBank/DDBJ databases">
        <title>Function of individual gut microbiota members based on whole genome sequencing of pure cultures obtained from chicken caecum.</title>
        <authorList>
            <person name="Medvecky M."/>
            <person name="Cejkova D."/>
            <person name="Polansky O."/>
            <person name="Karasova D."/>
            <person name="Kubasova T."/>
            <person name="Cizek A."/>
            <person name="Rychlik I."/>
        </authorList>
    </citation>
    <scope>NUCLEOTIDE SEQUENCE [LARGE SCALE GENOMIC DNA]</scope>
    <source>
        <strain evidence="3">An70</strain>
    </source>
</reference>
<gene>
    <name evidence="2" type="ORF">B5G21_03175</name>
</gene>
<dbReference type="Gene3D" id="3.60.70.12">
    <property type="entry name" value="L-amino peptidase D-ALA esterase/amidase"/>
    <property type="match status" value="1"/>
</dbReference>
<dbReference type="PANTHER" id="PTHR36512">
    <property type="entry name" value="D-AMINOPEPTIDASE"/>
    <property type="match status" value="1"/>
</dbReference>
<dbReference type="Pfam" id="PF03576">
    <property type="entry name" value="Peptidase_S58"/>
    <property type="match status" value="1"/>
</dbReference>
<dbReference type="STRING" id="1118060.GCA_000311845_01232"/>
<comment type="caution">
    <text evidence="2">The sequence shown here is derived from an EMBL/GenBank/DDBJ whole genome shotgun (WGS) entry which is preliminary data.</text>
</comment>
<dbReference type="AlphaFoldDB" id="A0A1Y3U4J4"/>
<proteinExistence type="inferred from homology"/>
<comment type="similarity">
    <text evidence="1">Belongs to the peptidase S58 family.</text>
</comment>
<dbReference type="EMBL" id="NFHO01000003">
    <property type="protein sequence ID" value="OUN43703.1"/>
    <property type="molecule type" value="Genomic_DNA"/>
</dbReference>
<dbReference type="eggNOG" id="COG3191">
    <property type="taxonomic scope" value="Bacteria"/>
</dbReference>
<dbReference type="GO" id="GO:0004177">
    <property type="term" value="F:aminopeptidase activity"/>
    <property type="evidence" value="ECO:0007669"/>
    <property type="project" value="TreeGrafter"/>
</dbReference>
<sequence>MSASSTWQPIPISSIEGFRIGHFTNRDAATGCTVIVAEQGATGGVDVRGGAPASRETDLLRPENTVDVVHAVCLSGGSAFGLEAASGVARELEARGIGLDVGPTRVPIVCSSCIFDLAFGDASVRPGVQEGISATRAALDGDSTCVPEGTVGAGTGATVGKLRGPSMLMKGGLGARAIELGLLRVGAVAVVNPCGNVVDPRTGSFIAGMRSAPDSLEIVSMEEAMLADSDGLSMPLDRTNTTISCIITNARLTKAQATKVAQMAADAYAHTIRPTHTTNDGDTIYVLASGELGFNDIPIDLIGLAATRVLEEAICAGCTTADGIHGAPSYKDVAKSVS</sequence>
<dbReference type="SUPFAM" id="SSF56266">
    <property type="entry name" value="DmpA/ArgJ-like"/>
    <property type="match status" value="1"/>
</dbReference>
<accession>A0A1Y3U4J4</accession>
<dbReference type="CDD" id="cd02252">
    <property type="entry name" value="nylC_like"/>
    <property type="match status" value="1"/>
</dbReference>
<keyword evidence="3" id="KW-1185">Reference proteome</keyword>
<dbReference type="InterPro" id="IPR016117">
    <property type="entry name" value="ArgJ-like_dom_sf"/>
</dbReference>
<evidence type="ECO:0000256" key="1">
    <source>
        <dbReference type="ARBA" id="ARBA00007068"/>
    </source>
</evidence>
<dbReference type="PANTHER" id="PTHR36512:SF3">
    <property type="entry name" value="BLR5678 PROTEIN"/>
    <property type="match status" value="1"/>
</dbReference>
<dbReference type="InterPro" id="IPR005321">
    <property type="entry name" value="Peptidase_S58_DmpA"/>
</dbReference>
<dbReference type="RefSeq" id="WP_087186005.1">
    <property type="nucleotide sequence ID" value="NZ_NFHO01000003.1"/>
</dbReference>
<evidence type="ECO:0000313" key="3">
    <source>
        <dbReference type="Proteomes" id="UP000196560"/>
    </source>
</evidence>
<organism evidence="2 3">
    <name type="scientific">Enorma massiliensis</name>
    <dbReference type="NCBI Taxonomy" id="1472761"/>
    <lineage>
        <taxon>Bacteria</taxon>
        <taxon>Bacillati</taxon>
        <taxon>Actinomycetota</taxon>
        <taxon>Coriobacteriia</taxon>
        <taxon>Coriobacteriales</taxon>
        <taxon>Coriobacteriaceae</taxon>
        <taxon>Enorma</taxon>
    </lineage>
</organism>
<protein>
    <recommendedName>
        <fullName evidence="4">Peptidase S58</fullName>
    </recommendedName>
</protein>
<evidence type="ECO:0008006" key="4">
    <source>
        <dbReference type="Google" id="ProtNLM"/>
    </source>
</evidence>
<evidence type="ECO:0000313" key="2">
    <source>
        <dbReference type="EMBL" id="OUN43703.1"/>
    </source>
</evidence>
<dbReference type="Proteomes" id="UP000196560">
    <property type="component" value="Unassembled WGS sequence"/>
</dbReference>